<dbReference type="InterPro" id="IPR017039">
    <property type="entry name" value="Virul_fac_BrkB"/>
</dbReference>
<evidence type="ECO:0000313" key="9">
    <source>
        <dbReference type="Proteomes" id="UP000196138"/>
    </source>
</evidence>
<keyword evidence="5 7" id="KW-1133">Transmembrane helix</keyword>
<feature type="transmembrane region" description="Helical" evidence="7">
    <location>
        <begin position="187"/>
        <end position="208"/>
    </location>
</feature>
<dbReference type="Pfam" id="PF03631">
    <property type="entry name" value="Virul_fac_BrkB"/>
    <property type="match status" value="1"/>
</dbReference>
<dbReference type="PANTHER" id="PTHR30213">
    <property type="entry name" value="INNER MEMBRANE PROTEIN YHJD"/>
    <property type="match status" value="1"/>
</dbReference>
<evidence type="ECO:0000256" key="5">
    <source>
        <dbReference type="ARBA" id="ARBA00022989"/>
    </source>
</evidence>
<sequence>MRVIKRLSRLVPERLQSLLPHFPVRNTALTLWERFNQDSLALTASSLTFTTMLGLVPLLAVMLAIFTAFPLFRELEVALERWLVHNLVPRSISQSVLDYLTQFAAQANELGLLGLVGLVFTSLSMIYTIDQTLNAIWRVRESRPWAQRLLLYWAVLSLGPVAAGGSVAITSFLMAEARGWVNDVAPGMGVLLNTAQVALLMLGLSLLYKLVPNTPVRWSHALAGGLFAAACLSLGRWGIGLYLSNIPTYSLIYGAFATLPILLVWVYVAWLIILLGAVVAAYAPALMAGVARRPSTGGWQFQVALEVLQLLARAQRGPARGRSMPWLARRLRLDAQQVQPAFDALQAMGWVGLLEEPERDDPRLVLLIDPAQTPLAPLVTQLLFGDNPSTHALWQRLNLDAPRLADALGDGTVAAGFLPPSANLRQAAHRARRGGWR</sequence>
<protein>
    <recommendedName>
        <fullName evidence="7">UPF0761 membrane protein CCO03_10860</fullName>
    </recommendedName>
</protein>
<organism evidence="8 9">
    <name type="scientific">Comamonas serinivorans</name>
    <dbReference type="NCBI Taxonomy" id="1082851"/>
    <lineage>
        <taxon>Bacteria</taxon>
        <taxon>Pseudomonadati</taxon>
        <taxon>Pseudomonadota</taxon>
        <taxon>Betaproteobacteria</taxon>
        <taxon>Burkholderiales</taxon>
        <taxon>Comamonadaceae</taxon>
        <taxon>Comamonas</taxon>
    </lineage>
</organism>
<dbReference type="OrthoDB" id="9808671at2"/>
<dbReference type="GO" id="GO:0005886">
    <property type="term" value="C:plasma membrane"/>
    <property type="evidence" value="ECO:0007669"/>
    <property type="project" value="UniProtKB-SubCell"/>
</dbReference>
<accession>A0A1Y0ENB2</accession>
<keyword evidence="6 7" id="KW-0472">Membrane</keyword>
<dbReference type="NCBIfam" id="TIGR00765">
    <property type="entry name" value="yihY_not_rbn"/>
    <property type="match status" value="1"/>
</dbReference>
<dbReference type="KEGG" id="cser:CCO03_10860"/>
<reference evidence="8 9" key="1">
    <citation type="submission" date="2017-05" db="EMBL/GenBank/DDBJ databases">
        <authorList>
            <person name="Song R."/>
            <person name="Chenine A.L."/>
            <person name="Ruprecht R.M."/>
        </authorList>
    </citation>
    <scope>NUCLEOTIDE SEQUENCE [LARGE SCALE GENOMIC DNA]</scope>
    <source>
        <strain evidence="8 9">DSM 26136</strain>
    </source>
</reference>
<feature type="transmembrane region" description="Helical" evidence="7">
    <location>
        <begin position="220"/>
        <end position="239"/>
    </location>
</feature>
<feature type="transmembrane region" description="Helical" evidence="7">
    <location>
        <begin position="251"/>
        <end position="283"/>
    </location>
</feature>
<evidence type="ECO:0000256" key="4">
    <source>
        <dbReference type="ARBA" id="ARBA00022692"/>
    </source>
</evidence>
<feature type="transmembrane region" description="Helical" evidence="7">
    <location>
        <begin position="150"/>
        <end position="175"/>
    </location>
</feature>
<keyword evidence="9" id="KW-1185">Reference proteome</keyword>
<evidence type="ECO:0000256" key="2">
    <source>
        <dbReference type="ARBA" id="ARBA00022475"/>
    </source>
</evidence>
<evidence type="ECO:0000256" key="7">
    <source>
        <dbReference type="HAMAP-Rule" id="MF_00672"/>
    </source>
</evidence>
<comment type="similarity">
    <text evidence="7">Belongs to the UPF0761 family.</text>
</comment>
<dbReference type="EMBL" id="CP021455">
    <property type="protein sequence ID" value="ARU05125.1"/>
    <property type="molecule type" value="Genomic_DNA"/>
</dbReference>
<gene>
    <name evidence="8" type="ORF">CCO03_10860</name>
</gene>
<name>A0A1Y0ENB2_9BURK</name>
<keyword evidence="4 7" id="KW-0812">Transmembrane</keyword>
<feature type="transmembrane region" description="Helical" evidence="7">
    <location>
        <begin position="110"/>
        <end position="129"/>
    </location>
</feature>
<evidence type="ECO:0000256" key="3">
    <source>
        <dbReference type="ARBA" id="ARBA00022519"/>
    </source>
</evidence>
<dbReference type="PANTHER" id="PTHR30213:SF0">
    <property type="entry name" value="UPF0761 MEMBRANE PROTEIN YIHY"/>
    <property type="match status" value="1"/>
</dbReference>
<evidence type="ECO:0000313" key="8">
    <source>
        <dbReference type="EMBL" id="ARU05125.1"/>
    </source>
</evidence>
<keyword evidence="2 7" id="KW-1003">Cell membrane</keyword>
<comment type="subcellular location">
    <subcellularLocation>
        <location evidence="1 7">Cell membrane</location>
        <topology evidence="1 7">Multi-pass membrane protein</topology>
    </subcellularLocation>
</comment>
<dbReference type="RefSeq" id="WP_087280965.1">
    <property type="nucleotide sequence ID" value="NZ_CP021455.1"/>
</dbReference>
<dbReference type="InterPro" id="IPR023679">
    <property type="entry name" value="UPF0761_bac"/>
</dbReference>
<dbReference type="AlphaFoldDB" id="A0A1Y0ENB2"/>
<proteinExistence type="inferred from homology"/>
<keyword evidence="3" id="KW-0997">Cell inner membrane</keyword>
<dbReference type="HAMAP" id="MF_00672">
    <property type="entry name" value="UPF0761"/>
    <property type="match status" value="1"/>
</dbReference>
<feature type="transmembrane region" description="Helical" evidence="7">
    <location>
        <begin position="52"/>
        <end position="72"/>
    </location>
</feature>
<evidence type="ECO:0000256" key="1">
    <source>
        <dbReference type="ARBA" id="ARBA00004651"/>
    </source>
</evidence>
<dbReference type="Proteomes" id="UP000196138">
    <property type="component" value="Chromosome"/>
</dbReference>
<evidence type="ECO:0000256" key="6">
    <source>
        <dbReference type="ARBA" id="ARBA00023136"/>
    </source>
</evidence>